<gene>
    <name evidence="2" type="ORF">PLEPLA_LOCUS28339</name>
</gene>
<sequence>MRHRGSGVGRAQTAARSSQLLIGRPLQQQFDRLQQKLSGDGSVEMYNSVLAGSDVNTFYITEYNISQKTTQQPLGEEARQRVVSSPIYDEEQEAGGGGGGGGEKLSIN</sequence>
<evidence type="ECO:0000313" key="2">
    <source>
        <dbReference type="EMBL" id="CAB1440573.1"/>
    </source>
</evidence>
<feature type="region of interest" description="Disordered" evidence="1">
    <location>
        <begin position="1"/>
        <end position="20"/>
    </location>
</feature>
<reference evidence="2" key="1">
    <citation type="submission" date="2020-03" db="EMBL/GenBank/DDBJ databases">
        <authorList>
            <person name="Weist P."/>
        </authorList>
    </citation>
    <scope>NUCLEOTIDE SEQUENCE</scope>
</reference>
<comment type="caution">
    <text evidence="2">The sequence shown here is derived from an EMBL/GenBank/DDBJ whole genome shotgun (WGS) entry which is preliminary data.</text>
</comment>
<name>A0A9N7V0N9_PLEPL</name>
<protein>
    <submittedName>
        <fullName evidence="2">Uncharacterized protein</fullName>
    </submittedName>
</protein>
<evidence type="ECO:0000313" key="3">
    <source>
        <dbReference type="Proteomes" id="UP001153269"/>
    </source>
</evidence>
<accession>A0A9N7V0N9</accession>
<dbReference type="EMBL" id="CADEAL010002469">
    <property type="protein sequence ID" value="CAB1440573.1"/>
    <property type="molecule type" value="Genomic_DNA"/>
</dbReference>
<feature type="region of interest" description="Disordered" evidence="1">
    <location>
        <begin position="71"/>
        <end position="108"/>
    </location>
</feature>
<dbReference type="AlphaFoldDB" id="A0A9N7V0N9"/>
<organism evidence="2 3">
    <name type="scientific">Pleuronectes platessa</name>
    <name type="common">European plaice</name>
    <dbReference type="NCBI Taxonomy" id="8262"/>
    <lineage>
        <taxon>Eukaryota</taxon>
        <taxon>Metazoa</taxon>
        <taxon>Chordata</taxon>
        <taxon>Craniata</taxon>
        <taxon>Vertebrata</taxon>
        <taxon>Euteleostomi</taxon>
        <taxon>Actinopterygii</taxon>
        <taxon>Neopterygii</taxon>
        <taxon>Teleostei</taxon>
        <taxon>Neoteleostei</taxon>
        <taxon>Acanthomorphata</taxon>
        <taxon>Carangaria</taxon>
        <taxon>Pleuronectiformes</taxon>
        <taxon>Pleuronectoidei</taxon>
        <taxon>Pleuronectidae</taxon>
        <taxon>Pleuronectes</taxon>
    </lineage>
</organism>
<keyword evidence="3" id="KW-1185">Reference proteome</keyword>
<evidence type="ECO:0000256" key="1">
    <source>
        <dbReference type="SAM" id="MobiDB-lite"/>
    </source>
</evidence>
<feature type="compositionally biased region" description="Gly residues" evidence="1">
    <location>
        <begin position="94"/>
        <end position="108"/>
    </location>
</feature>
<proteinExistence type="predicted"/>
<dbReference type="Proteomes" id="UP001153269">
    <property type="component" value="Unassembled WGS sequence"/>
</dbReference>